<dbReference type="PANTHER" id="PTHR42928:SF5">
    <property type="entry name" value="BLR1237 PROTEIN"/>
    <property type="match status" value="1"/>
</dbReference>
<dbReference type="Gene3D" id="3.40.190.150">
    <property type="entry name" value="Bordetella uptake gene, domain 1"/>
    <property type="match status" value="1"/>
</dbReference>
<dbReference type="CDD" id="cd07012">
    <property type="entry name" value="PBP2_Bug_TTT"/>
    <property type="match status" value="1"/>
</dbReference>
<keyword evidence="4" id="KW-1185">Reference proteome</keyword>
<dbReference type="InterPro" id="IPR042100">
    <property type="entry name" value="Bug_dom1"/>
</dbReference>
<protein>
    <recommendedName>
        <fullName evidence="5">MFS transporter</fullName>
    </recommendedName>
</protein>
<feature type="signal peptide" evidence="2">
    <location>
        <begin position="1"/>
        <end position="25"/>
    </location>
</feature>
<evidence type="ECO:0008006" key="5">
    <source>
        <dbReference type="Google" id="ProtNLM"/>
    </source>
</evidence>
<dbReference type="Pfam" id="PF03401">
    <property type="entry name" value="TctC"/>
    <property type="match status" value="1"/>
</dbReference>
<evidence type="ECO:0000313" key="3">
    <source>
        <dbReference type="EMBL" id="ANN75894.1"/>
    </source>
</evidence>
<keyword evidence="2" id="KW-0732">Signal</keyword>
<evidence type="ECO:0000256" key="1">
    <source>
        <dbReference type="ARBA" id="ARBA00006987"/>
    </source>
</evidence>
<dbReference type="OrthoDB" id="8632238at2"/>
<feature type="chain" id="PRO_5008258708" description="MFS transporter" evidence="2">
    <location>
        <begin position="26"/>
        <end position="329"/>
    </location>
</feature>
<dbReference type="KEGG" id="bfz:BAU07_01025"/>
<evidence type="ECO:0000256" key="2">
    <source>
        <dbReference type="SAM" id="SignalP"/>
    </source>
</evidence>
<gene>
    <name evidence="3" type="ORF">BAU07_01025</name>
</gene>
<proteinExistence type="inferred from homology"/>
<dbReference type="PIRSF" id="PIRSF017082">
    <property type="entry name" value="YflP"/>
    <property type="match status" value="1"/>
</dbReference>
<dbReference type="SUPFAM" id="SSF53850">
    <property type="entry name" value="Periplasmic binding protein-like II"/>
    <property type="match status" value="1"/>
</dbReference>
<dbReference type="EMBL" id="CP016172">
    <property type="protein sequence ID" value="ANN75894.1"/>
    <property type="molecule type" value="Genomic_DNA"/>
</dbReference>
<dbReference type="RefSeq" id="WP_066652827.1">
    <property type="nucleotide sequence ID" value="NZ_CBCSCL010000002.1"/>
</dbReference>
<dbReference type="Gene3D" id="3.40.190.10">
    <property type="entry name" value="Periplasmic binding protein-like II"/>
    <property type="match status" value="1"/>
</dbReference>
<dbReference type="InterPro" id="IPR005064">
    <property type="entry name" value="BUG"/>
</dbReference>
<dbReference type="AlphaFoldDB" id="A0A193G9F4"/>
<name>A0A193G9F4_9BORD</name>
<organism evidence="3 4">
    <name type="scientific">Bordetella flabilis</name>
    <dbReference type="NCBI Taxonomy" id="463014"/>
    <lineage>
        <taxon>Bacteria</taxon>
        <taxon>Pseudomonadati</taxon>
        <taxon>Pseudomonadota</taxon>
        <taxon>Betaproteobacteria</taxon>
        <taxon>Burkholderiales</taxon>
        <taxon>Alcaligenaceae</taxon>
        <taxon>Bordetella</taxon>
    </lineage>
</organism>
<dbReference type="Proteomes" id="UP000091926">
    <property type="component" value="Chromosome"/>
</dbReference>
<dbReference type="PANTHER" id="PTHR42928">
    <property type="entry name" value="TRICARBOXYLATE-BINDING PROTEIN"/>
    <property type="match status" value="1"/>
</dbReference>
<dbReference type="STRING" id="463014.BAU07_01025"/>
<evidence type="ECO:0000313" key="4">
    <source>
        <dbReference type="Proteomes" id="UP000091926"/>
    </source>
</evidence>
<comment type="similarity">
    <text evidence="1">Belongs to the UPF0065 (bug) family.</text>
</comment>
<sequence length="329" mass="34490">MYRTRMLAALSFLGTVLPTGTPASAAELHYPQRAITIVVGFPAGGGADTLARLLAQHMERAFGRKVLVENRPGASGNIGAESVAHAPPDGHTLYISTRSNALHKVVYGRAEFDFARDLVPVGLLATVPSVLVTAAQAPIVTVKDMIALAKAQPGALTCASTGFGSDTHLLCELLQRATHTKLLHVPYRGGAVAIADVIGGRVDLLSFSLPGALPYIKAGSVRAIAVMARKRQPVISHIPTMEESGVRGVDMETWFGLMAPAGTPAPVIGQLNACLNTLLPDPALQEALMSRGFVAPSGPNTPDTFRKLIAVETETWTPVLVEAGVSTTP</sequence>
<accession>A0A193G9F4</accession>
<reference evidence="3 4" key="1">
    <citation type="submission" date="2016-06" db="EMBL/GenBank/DDBJ databases">
        <title>Complete genome sequences of Bordetella bronchialis and Bordetella flabilis.</title>
        <authorList>
            <person name="LiPuma J.J."/>
            <person name="Spilker T."/>
        </authorList>
    </citation>
    <scope>NUCLEOTIDE SEQUENCE [LARGE SCALE GENOMIC DNA]</scope>
    <source>
        <strain evidence="3 4">AU10664</strain>
    </source>
</reference>